<proteinExistence type="predicted"/>
<name>A0ABQ5WDK9_9HYPH</name>
<organism evidence="1 2">
    <name type="scientific">Devosia nitrariae</name>
    <dbReference type="NCBI Taxonomy" id="2071872"/>
    <lineage>
        <taxon>Bacteria</taxon>
        <taxon>Pseudomonadati</taxon>
        <taxon>Pseudomonadota</taxon>
        <taxon>Alphaproteobacteria</taxon>
        <taxon>Hyphomicrobiales</taxon>
        <taxon>Devosiaceae</taxon>
        <taxon>Devosia</taxon>
    </lineage>
</organism>
<accession>A0ABQ5WDK9</accession>
<dbReference type="Proteomes" id="UP001156691">
    <property type="component" value="Unassembled WGS sequence"/>
</dbReference>
<dbReference type="InterPro" id="IPR009380">
    <property type="entry name" value="DUF1036"/>
</dbReference>
<dbReference type="Pfam" id="PF06282">
    <property type="entry name" value="DUF1036"/>
    <property type="match status" value="1"/>
</dbReference>
<evidence type="ECO:0000313" key="1">
    <source>
        <dbReference type="EMBL" id="GLQ58020.1"/>
    </source>
</evidence>
<keyword evidence="2" id="KW-1185">Reference proteome</keyword>
<reference evidence="2" key="1">
    <citation type="journal article" date="2019" name="Int. J. Syst. Evol. Microbiol.">
        <title>The Global Catalogue of Microorganisms (GCM) 10K type strain sequencing project: providing services to taxonomists for standard genome sequencing and annotation.</title>
        <authorList>
            <consortium name="The Broad Institute Genomics Platform"/>
            <consortium name="The Broad Institute Genome Sequencing Center for Infectious Disease"/>
            <person name="Wu L."/>
            <person name="Ma J."/>
        </authorList>
    </citation>
    <scope>NUCLEOTIDE SEQUENCE [LARGE SCALE GENOMIC DNA]</scope>
    <source>
        <strain evidence="2">NBRC 112416</strain>
    </source>
</reference>
<sequence length="153" mass="16906">MARRLHNPVDDRLLLGIALAAGFWSFALPARAEFDVCNQTLDVVNVAIGQSAGEAFRTEGWWTIGSNQCATVIRDELVNRYIYVYAIDVFGQPILDGNVDMCIGTRRFAILGIDSCWQRGHSQGKFLEVDTQAVERWTLFLTDALAAAPGQGQ</sequence>
<protein>
    <recommendedName>
        <fullName evidence="3">DUF1036 domain-containing protein</fullName>
    </recommendedName>
</protein>
<evidence type="ECO:0008006" key="3">
    <source>
        <dbReference type="Google" id="ProtNLM"/>
    </source>
</evidence>
<dbReference type="EMBL" id="BSNS01000028">
    <property type="protein sequence ID" value="GLQ58020.1"/>
    <property type="molecule type" value="Genomic_DNA"/>
</dbReference>
<dbReference type="RefSeq" id="WP_284343413.1">
    <property type="nucleotide sequence ID" value="NZ_BSNS01000028.1"/>
</dbReference>
<comment type="caution">
    <text evidence="1">The sequence shown here is derived from an EMBL/GenBank/DDBJ whole genome shotgun (WGS) entry which is preliminary data.</text>
</comment>
<evidence type="ECO:0000313" key="2">
    <source>
        <dbReference type="Proteomes" id="UP001156691"/>
    </source>
</evidence>
<gene>
    <name evidence="1" type="ORF">GCM10010862_52790</name>
</gene>